<dbReference type="PANTHER" id="PTHR43352:SF1">
    <property type="entry name" value="ANTHRANILATE--COA LIGASE"/>
    <property type="match status" value="1"/>
</dbReference>
<dbReference type="NCBIfam" id="TIGR02262">
    <property type="entry name" value="benz_CoA_lig"/>
    <property type="match status" value="1"/>
</dbReference>
<evidence type="ECO:0000259" key="3">
    <source>
        <dbReference type="Pfam" id="PF00501"/>
    </source>
</evidence>
<dbReference type="InterPro" id="IPR025110">
    <property type="entry name" value="AMP-bd_C"/>
</dbReference>
<feature type="compositionally biased region" description="Acidic residues" evidence="2">
    <location>
        <begin position="515"/>
        <end position="532"/>
    </location>
</feature>
<evidence type="ECO:0000256" key="2">
    <source>
        <dbReference type="SAM" id="MobiDB-lite"/>
    </source>
</evidence>
<dbReference type="PANTHER" id="PTHR43352">
    <property type="entry name" value="ACETYL-COA SYNTHETASE"/>
    <property type="match status" value="1"/>
</dbReference>
<evidence type="ECO:0000313" key="5">
    <source>
        <dbReference type="EMBL" id="CAA9446468.1"/>
    </source>
</evidence>
<name>A0A6J4QU25_9ACTN</name>
<reference evidence="5" key="1">
    <citation type="submission" date="2020-02" db="EMBL/GenBank/DDBJ databases">
        <authorList>
            <person name="Meier V. D."/>
        </authorList>
    </citation>
    <scope>NUCLEOTIDE SEQUENCE</scope>
    <source>
        <strain evidence="5">AVDCRST_MAG78</strain>
    </source>
</reference>
<gene>
    <name evidence="5" type="ORF">AVDCRST_MAG78-2924</name>
</gene>
<organism evidence="5">
    <name type="scientific">uncultured Rubrobacteraceae bacterium</name>
    <dbReference type="NCBI Taxonomy" id="349277"/>
    <lineage>
        <taxon>Bacteria</taxon>
        <taxon>Bacillati</taxon>
        <taxon>Actinomycetota</taxon>
        <taxon>Rubrobacteria</taxon>
        <taxon>Rubrobacterales</taxon>
        <taxon>Rubrobacteraceae</taxon>
        <taxon>environmental samples</taxon>
    </lineage>
</organism>
<keyword evidence="1 5" id="KW-0436">Ligase</keyword>
<dbReference type="EC" id="6.2.1.25" evidence="5"/>
<dbReference type="GO" id="GO:0005524">
    <property type="term" value="F:ATP binding"/>
    <property type="evidence" value="ECO:0007669"/>
    <property type="project" value="InterPro"/>
</dbReference>
<dbReference type="GO" id="GO:0018858">
    <property type="term" value="F:benzoate-CoA ligase activity"/>
    <property type="evidence" value="ECO:0007669"/>
    <property type="project" value="UniProtKB-EC"/>
</dbReference>
<dbReference type="Pfam" id="PF00501">
    <property type="entry name" value="AMP-binding"/>
    <property type="match status" value="1"/>
</dbReference>
<protein>
    <submittedName>
        <fullName evidence="5">Benzoate--CoA ligase</fullName>
        <ecNumber evidence="5">6.2.1.25</ecNumber>
    </submittedName>
</protein>
<dbReference type="InterPro" id="IPR011957">
    <property type="entry name" value="Benz_CoA_lig"/>
</dbReference>
<accession>A0A6J4QU25</accession>
<dbReference type="EMBL" id="CADCVB010000191">
    <property type="protein sequence ID" value="CAA9446468.1"/>
    <property type="molecule type" value="Genomic_DNA"/>
</dbReference>
<dbReference type="GO" id="GO:0044550">
    <property type="term" value="P:secondary metabolite biosynthetic process"/>
    <property type="evidence" value="ECO:0007669"/>
    <property type="project" value="TreeGrafter"/>
</dbReference>
<feature type="domain" description="AMP-binding enzyme C-terminal" evidence="4">
    <location>
        <begin position="427"/>
        <end position="504"/>
    </location>
</feature>
<evidence type="ECO:0000259" key="4">
    <source>
        <dbReference type="Pfam" id="PF13193"/>
    </source>
</evidence>
<dbReference type="Gene3D" id="3.40.50.12820">
    <property type="match status" value="1"/>
</dbReference>
<dbReference type="InterPro" id="IPR045851">
    <property type="entry name" value="AMP-bd_C_sf"/>
</dbReference>
<dbReference type="Pfam" id="PF13193">
    <property type="entry name" value="AMP-binding_C"/>
    <property type="match status" value="1"/>
</dbReference>
<feature type="region of interest" description="Disordered" evidence="2">
    <location>
        <begin position="504"/>
        <end position="540"/>
    </location>
</feature>
<dbReference type="AlphaFoldDB" id="A0A6J4QU25"/>
<dbReference type="Gene3D" id="3.30.300.30">
    <property type="match status" value="1"/>
</dbReference>
<dbReference type="Gene3D" id="3.40.50.980">
    <property type="match status" value="1"/>
</dbReference>
<dbReference type="Gene3D" id="2.30.38.10">
    <property type="entry name" value="Luciferase, Domain 3"/>
    <property type="match status" value="1"/>
</dbReference>
<dbReference type="SUPFAM" id="SSF56801">
    <property type="entry name" value="Acetyl-CoA synthetase-like"/>
    <property type="match status" value="1"/>
</dbReference>
<evidence type="ECO:0000256" key="1">
    <source>
        <dbReference type="ARBA" id="ARBA00022598"/>
    </source>
</evidence>
<dbReference type="InterPro" id="IPR000873">
    <property type="entry name" value="AMP-dep_synth/lig_dom"/>
</dbReference>
<feature type="domain" description="AMP-dependent synthetase/ligase" evidence="3">
    <location>
        <begin position="21"/>
        <end position="377"/>
    </location>
</feature>
<sequence length="540" mass="60719">MITTPEWHNASLIVDRNLEAGRENKVAVYCGDNEATYGELARRINRFGHALREELGVRREERVLLVLDDTPSFPVAFFAAMRIGAIPVPVNTLVDADEYRFYIEDSRARVVVADGKFHEKVRDALDGVEEPVELVLANGREDGAHALEDLLESGEDELTPADTHKDDAAFWLYSSGSTGNPKGVVHLHHDMDYTCETYARHVLEVDESDRCFSTTKLFHAYGFGNGISFPYWAGASTILLPGKPAPEAVLETIKRFEPTLFFSAPTLYNAILDYPGASDYDLSSVRFGVSAAEALPAHVWRRWKETYDVTILDGIGSTEMLHIFISNTPDELKPGSSGKPVPGYEARILDEDEQPVEEPGEAGYLSVKGDSAAAYYWRNHQKTKETMKGEWLFAGDWYRVDEDGYYWYEGRADDMIKVSGLWVSPVEVENTLGDHDAVVEAAAVGVDVEGLTRVKAFVVLREGHEASDELVEELQEWSKNNLRRYQYPHMVEFIDELPKTATGKIQRFKLREPESGEEMPGQDEELSQEEEPPQQKDELV</sequence>
<proteinExistence type="predicted"/>